<comment type="similarity">
    <text evidence="1">Belongs to the SAP18 family.</text>
</comment>
<evidence type="ECO:0000313" key="4">
    <source>
        <dbReference type="Proteomes" id="UP000078046"/>
    </source>
</evidence>
<sequence length="141" mass="16410">MGYESRSRRDKTITVDREQVCPFLLRLFLSNTRHSDLERYSRHEFPKNELQIYTWHDATLKELSALIREVNEDSRKKGTVLEFSSVYADNFKPTFRMRTIGSTCVAKPSNEDNVTLGSKHFVIGDYIDVAIISPRGSRRYS</sequence>
<dbReference type="PANTHER" id="PTHR13082">
    <property type="entry name" value="SAP18"/>
    <property type="match status" value="1"/>
</dbReference>
<comment type="caution">
    <text evidence="3">The sequence shown here is derived from an EMBL/GenBank/DDBJ whole genome shotgun (WGS) entry which is preliminary data.</text>
</comment>
<evidence type="ECO:0000256" key="2">
    <source>
        <dbReference type="ARBA" id="ARBA00030511"/>
    </source>
</evidence>
<dbReference type="AlphaFoldDB" id="A0A177B802"/>
<dbReference type="InterPro" id="IPR010516">
    <property type="entry name" value="SAP18"/>
</dbReference>
<dbReference type="EMBL" id="LWCA01000263">
    <property type="protein sequence ID" value="OAF69554.1"/>
    <property type="molecule type" value="Genomic_DNA"/>
</dbReference>
<gene>
    <name evidence="3" type="ORF">A3Q56_02659</name>
</gene>
<dbReference type="Proteomes" id="UP000078046">
    <property type="component" value="Unassembled WGS sequence"/>
</dbReference>
<dbReference type="Pfam" id="PF06487">
    <property type="entry name" value="SAP18"/>
    <property type="match status" value="1"/>
</dbReference>
<evidence type="ECO:0000256" key="1">
    <source>
        <dbReference type="ARBA" id="ARBA00009143"/>
    </source>
</evidence>
<dbReference type="PANTHER" id="PTHR13082:SF0">
    <property type="entry name" value="HISTONE DEACETYLASE COMPLEX SUBUNIT SAP18"/>
    <property type="match status" value="1"/>
</dbReference>
<reference evidence="3 4" key="1">
    <citation type="submission" date="2016-04" db="EMBL/GenBank/DDBJ databases">
        <title>The genome of Intoshia linei affirms orthonectids as highly simplified spiralians.</title>
        <authorList>
            <person name="Mikhailov K.V."/>
            <person name="Slusarev G.S."/>
            <person name="Nikitin M.A."/>
            <person name="Logacheva M.D."/>
            <person name="Penin A."/>
            <person name="Aleoshin V."/>
            <person name="Panchin Y.V."/>
        </authorList>
    </citation>
    <scope>NUCLEOTIDE SEQUENCE [LARGE SCALE GENOMIC DNA]</scope>
    <source>
        <strain evidence="3">Intl2013</strain>
        <tissue evidence="3">Whole animal</tissue>
    </source>
</reference>
<dbReference type="GO" id="GO:0005634">
    <property type="term" value="C:nucleus"/>
    <property type="evidence" value="ECO:0007669"/>
    <property type="project" value="TreeGrafter"/>
</dbReference>
<dbReference type="OrthoDB" id="440566at2759"/>
<name>A0A177B802_9BILA</name>
<dbReference type="InterPro" id="IPR042534">
    <property type="entry name" value="SAP18_sf"/>
</dbReference>
<dbReference type="GO" id="GO:0003714">
    <property type="term" value="F:transcription corepressor activity"/>
    <property type="evidence" value="ECO:0007669"/>
    <property type="project" value="TreeGrafter"/>
</dbReference>
<protein>
    <recommendedName>
        <fullName evidence="2">18 kDa Sin3-associated polypeptide</fullName>
    </recommendedName>
</protein>
<accession>A0A177B802</accession>
<keyword evidence="4" id="KW-1185">Reference proteome</keyword>
<proteinExistence type="inferred from homology"/>
<dbReference type="Gene3D" id="3.10.20.550">
    <property type="entry name" value="ASAP complex, SAP18 subunit"/>
    <property type="match status" value="1"/>
</dbReference>
<organism evidence="3 4">
    <name type="scientific">Intoshia linei</name>
    <dbReference type="NCBI Taxonomy" id="1819745"/>
    <lineage>
        <taxon>Eukaryota</taxon>
        <taxon>Metazoa</taxon>
        <taxon>Spiralia</taxon>
        <taxon>Lophotrochozoa</taxon>
        <taxon>Mesozoa</taxon>
        <taxon>Orthonectida</taxon>
        <taxon>Rhopaluridae</taxon>
        <taxon>Intoshia</taxon>
    </lineage>
</organism>
<evidence type="ECO:0000313" key="3">
    <source>
        <dbReference type="EMBL" id="OAF69554.1"/>
    </source>
</evidence>